<comment type="subcellular location">
    <subcellularLocation>
        <location evidence="1">Membrane</location>
        <topology evidence="1">Multi-pass membrane protein</topology>
    </subcellularLocation>
</comment>
<keyword evidence="3 6" id="KW-0812">Transmembrane</keyword>
<dbReference type="EMBL" id="QHKO01000001">
    <property type="protein sequence ID" value="RAL24727.1"/>
    <property type="molecule type" value="Genomic_DNA"/>
</dbReference>
<sequence>MTIDPLDISTERELATVSPWREHGARLLMFGVVGLSGVGVNLAVFKLFYLGLVPGGLGEDARFLLANLAGIIVSIFTNFLLNDRFTWGDRQKGSRRDWWRRLIRYYLAASGAGAVQMVTAWASLPLWVMLNLNPGGYKLAPTLGVLTGIACGMALNFVASHFWAFRDAETPN</sequence>
<keyword evidence="5 6" id="KW-0472">Membrane</keyword>
<evidence type="ECO:0000256" key="6">
    <source>
        <dbReference type="SAM" id="Phobius"/>
    </source>
</evidence>
<feature type="transmembrane region" description="Helical" evidence="6">
    <location>
        <begin position="143"/>
        <end position="165"/>
    </location>
</feature>
<gene>
    <name evidence="8" type="ORF">DL240_00520</name>
</gene>
<accession>A0A328C813</accession>
<evidence type="ECO:0000256" key="2">
    <source>
        <dbReference type="ARBA" id="ARBA00009399"/>
    </source>
</evidence>
<dbReference type="InterPro" id="IPR051401">
    <property type="entry name" value="GtrA_CellWall_Glycosyl"/>
</dbReference>
<evidence type="ECO:0000256" key="4">
    <source>
        <dbReference type="ARBA" id="ARBA00022989"/>
    </source>
</evidence>
<dbReference type="RefSeq" id="WP_111727899.1">
    <property type="nucleotide sequence ID" value="NZ_QHKO01000001.1"/>
</dbReference>
<feature type="domain" description="GtrA/DPMS transmembrane" evidence="7">
    <location>
        <begin position="30"/>
        <end position="165"/>
    </location>
</feature>
<reference evidence="8 9" key="1">
    <citation type="submission" date="2018-05" db="EMBL/GenBank/DDBJ databases">
        <title>Lujinxingia marina gen. nov. sp. nov., a new facultative anaerobic member of the class Deltaproteobacteria, and proposal of Lujinxingaceae fam. nov.</title>
        <authorList>
            <person name="Li C.-M."/>
        </authorList>
    </citation>
    <scope>NUCLEOTIDE SEQUENCE [LARGE SCALE GENOMIC DNA]</scope>
    <source>
        <strain evidence="8 9">B210</strain>
    </source>
</reference>
<dbReference type="PANTHER" id="PTHR38459">
    <property type="entry name" value="PROPHAGE BACTOPRENOL-LINKED GLUCOSE TRANSLOCASE HOMOLOG"/>
    <property type="match status" value="1"/>
</dbReference>
<dbReference type="PANTHER" id="PTHR38459:SF1">
    <property type="entry name" value="PROPHAGE BACTOPRENOL-LINKED GLUCOSE TRANSLOCASE HOMOLOG"/>
    <property type="match status" value="1"/>
</dbReference>
<protein>
    <recommendedName>
        <fullName evidence="7">GtrA/DPMS transmembrane domain-containing protein</fullName>
    </recommendedName>
</protein>
<evidence type="ECO:0000256" key="1">
    <source>
        <dbReference type="ARBA" id="ARBA00004141"/>
    </source>
</evidence>
<evidence type="ECO:0000259" key="7">
    <source>
        <dbReference type="Pfam" id="PF04138"/>
    </source>
</evidence>
<keyword evidence="9" id="KW-1185">Reference proteome</keyword>
<dbReference type="GO" id="GO:0005886">
    <property type="term" value="C:plasma membrane"/>
    <property type="evidence" value="ECO:0007669"/>
    <property type="project" value="TreeGrafter"/>
</dbReference>
<evidence type="ECO:0000313" key="8">
    <source>
        <dbReference type="EMBL" id="RAL24727.1"/>
    </source>
</evidence>
<dbReference type="Proteomes" id="UP000249169">
    <property type="component" value="Unassembled WGS sequence"/>
</dbReference>
<dbReference type="AlphaFoldDB" id="A0A328C813"/>
<dbReference type="OrthoDB" id="9810303at2"/>
<feature type="transmembrane region" description="Helical" evidence="6">
    <location>
        <begin position="102"/>
        <end position="123"/>
    </location>
</feature>
<comment type="caution">
    <text evidence="8">The sequence shown here is derived from an EMBL/GenBank/DDBJ whole genome shotgun (WGS) entry which is preliminary data.</text>
</comment>
<feature type="transmembrane region" description="Helical" evidence="6">
    <location>
        <begin position="27"/>
        <end position="49"/>
    </location>
</feature>
<evidence type="ECO:0000256" key="3">
    <source>
        <dbReference type="ARBA" id="ARBA00022692"/>
    </source>
</evidence>
<comment type="similarity">
    <text evidence="2">Belongs to the GtrA family.</text>
</comment>
<keyword evidence="4 6" id="KW-1133">Transmembrane helix</keyword>
<evidence type="ECO:0000313" key="9">
    <source>
        <dbReference type="Proteomes" id="UP000249169"/>
    </source>
</evidence>
<organism evidence="8 9">
    <name type="scientific">Lujinxingia litoralis</name>
    <dbReference type="NCBI Taxonomy" id="2211119"/>
    <lineage>
        <taxon>Bacteria</taxon>
        <taxon>Deltaproteobacteria</taxon>
        <taxon>Bradymonadales</taxon>
        <taxon>Lujinxingiaceae</taxon>
        <taxon>Lujinxingia</taxon>
    </lineage>
</organism>
<dbReference type="Pfam" id="PF04138">
    <property type="entry name" value="GtrA_DPMS_TM"/>
    <property type="match status" value="1"/>
</dbReference>
<name>A0A328C813_9DELT</name>
<dbReference type="InterPro" id="IPR007267">
    <property type="entry name" value="GtrA_DPMS_TM"/>
</dbReference>
<proteinExistence type="inferred from homology"/>
<dbReference type="GO" id="GO:0000271">
    <property type="term" value="P:polysaccharide biosynthetic process"/>
    <property type="evidence" value="ECO:0007669"/>
    <property type="project" value="InterPro"/>
</dbReference>
<evidence type="ECO:0000256" key="5">
    <source>
        <dbReference type="ARBA" id="ARBA00023136"/>
    </source>
</evidence>
<feature type="transmembrane region" description="Helical" evidence="6">
    <location>
        <begin position="61"/>
        <end position="81"/>
    </location>
</feature>